<name>A0A8K0QTE0_9PLEO</name>
<dbReference type="EMBL" id="JAGMVJ010000028">
    <property type="protein sequence ID" value="KAH7070126.1"/>
    <property type="molecule type" value="Genomic_DNA"/>
</dbReference>
<comment type="caution">
    <text evidence="2">The sequence shown here is derived from an EMBL/GenBank/DDBJ whole genome shotgun (WGS) entry which is preliminary data.</text>
</comment>
<evidence type="ECO:0000313" key="2">
    <source>
        <dbReference type="EMBL" id="KAH7070126.1"/>
    </source>
</evidence>
<gene>
    <name evidence="2" type="ORF">FB567DRAFT_598670</name>
</gene>
<dbReference type="AlphaFoldDB" id="A0A8K0QTE0"/>
<proteinExistence type="predicted"/>
<accession>A0A8K0QTE0</accession>
<dbReference type="OrthoDB" id="5357726at2759"/>
<evidence type="ECO:0000313" key="3">
    <source>
        <dbReference type="Proteomes" id="UP000813461"/>
    </source>
</evidence>
<feature type="region of interest" description="Disordered" evidence="1">
    <location>
        <begin position="127"/>
        <end position="161"/>
    </location>
</feature>
<evidence type="ECO:0000256" key="1">
    <source>
        <dbReference type="SAM" id="MobiDB-lite"/>
    </source>
</evidence>
<reference evidence="2" key="1">
    <citation type="journal article" date="2021" name="Nat. Commun.">
        <title>Genetic determinants of endophytism in the Arabidopsis root mycobiome.</title>
        <authorList>
            <person name="Mesny F."/>
            <person name="Miyauchi S."/>
            <person name="Thiergart T."/>
            <person name="Pickel B."/>
            <person name="Atanasova L."/>
            <person name="Karlsson M."/>
            <person name="Huettel B."/>
            <person name="Barry K.W."/>
            <person name="Haridas S."/>
            <person name="Chen C."/>
            <person name="Bauer D."/>
            <person name="Andreopoulos W."/>
            <person name="Pangilinan J."/>
            <person name="LaButti K."/>
            <person name="Riley R."/>
            <person name="Lipzen A."/>
            <person name="Clum A."/>
            <person name="Drula E."/>
            <person name="Henrissat B."/>
            <person name="Kohler A."/>
            <person name="Grigoriev I.V."/>
            <person name="Martin F.M."/>
            <person name="Hacquard S."/>
        </authorList>
    </citation>
    <scope>NUCLEOTIDE SEQUENCE</scope>
    <source>
        <strain evidence="2">MPI-SDFR-AT-0120</strain>
    </source>
</reference>
<sequence length="294" mass="32306">MNAPGSSPRIDDLQFDWKEHGTVVRDFAYGPKYAKILRNYGLEGEVAFCPQRNADSFAWFALGNYVKQETGTYPRFPRPRNVPVEDPMNSGGGDVKAANANLTLFAGQPPEDLVTDSTEDAYEYAEGFSTPKCPDVDPTNLGGSGSGPANPQPSGDPPAAEKTNALSIIFQKSLDEIGPGHDWLFFPGKRGEPMLCHDQKASWHFTSKAGLNKDGIPPWPTGTFHFDSLFDRACKYKNDGKDNPGMLWCKEKDGTDVGIQCQSDNMRTTNTMKQCTKSGLIPLVEHVAVAYCEW</sequence>
<organism evidence="2 3">
    <name type="scientific">Paraphoma chrysanthemicola</name>
    <dbReference type="NCBI Taxonomy" id="798071"/>
    <lineage>
        <taxon>Eukaryota</taxon>
        <taxon>Fungi</taxon>
        <taxon>Dikarya</taxon>
        <taxon>Ascomycota</taxon>
        <taxon>Pezizomycotina</taxon>
        <taxon>Dothideomycetes</taxon>
        <taxon>Pleosporomycetidae</taxon>
        <taxon>Pleosporales</taxon>
        <taxon>Pleosporineae</taxon>
        <taxon>Phaeosphaeriaceae</taxon>
        <taxon>Paraphoma</taxon>
    </lineage>
</organism>
<protein>
    <submittedName>
        <fullName evidence="2">Uncharacterized protein</fullName>
    </submittedName>
</protein>
<dbReference type="Proteomes" id="UP000813461">
    <property type="component" value="Unassembled WGS sequence"/>
</dbReference>
<keyword evidence="3" id="KW-1185">Reference proteome</keyword>